<dbReference type="InterPro" id="IPR001623">
    <property type="entry name" value="DnaJ_domain"/>
</dbReference>
<dbReference type="PROSITE" id="PS00636">
    <property type="entry name" value="DNAJ_1"/>
    <property type="match status" value="1"/>
</dbReference>
<dbReference type="SMART" id="SM00271">
    <property type="entry name" value="DnaJ"/>
    <property type="match status" value="1"/>
</dbReference>
<sequence length="190" mass="20365">MAAPRGGPPGADGRQRSMSTSGESLYLMLGLRKGATPDDIKKAYRKLALKFHPDKNPDDPTASEKFQEINSANSILSDPTKKSVYDQYGSMGLYIAEQFGEENVNTYFVLSSPWVKACFVVCGILTACYCCCCLCCCCNCCCGHCKPDPPHEFTDGGGVPPSDDLDSHGERPPVVTQPVCLPPPQSSAGS</sequence>
<gene>
    <name evidence="9" type="primary">LOC116951390</name>
</gene>
<dbReference type="Gene3D" id="1.10.287.110">
    <property type="entry name" value="DnaJ domain"/>
    <property type="match status" value="1"/>
</dbReference>
<dbReference type="GO" id="GO:0005737">
    <property type="term" value="C:cytoplasm"/>
    <property type="evidence" value="ECO:0007669"/>
    <property type="project" value="UniProtKB-ARBA"/>
</dbReference>
<dbReference type="Pfam" id="PF00226">
    <property type="entry name" value="DnaJ"/>
    <property type="match status" value="1"/>
</dbReference>
<evidence type="ECO:0000259" key="7">
    <source>
        <dbReference type="PROSITE" id="PS50076"/>
    </source>
</evidence>
<dbReference type="InterPro" id="IPR018253">
    <property type="entry name" value="DnaJ_domain_CS"/>
</dbReference>
<dbReference type="InterPro" id="IPR036869">
    <property type="entry name" value="J_dom_sf"/>
</dbReference>
<dbReference type="PANTHER" id="PTHR44027">
    <property type="entry name" value="DNAJ HOMOLOG SUBFAMILY C MEMBER 5 HOMOLOG"/>
    <property type="match status" value="1"/>
</dbReference>
<keyword evidence="4" id="KW-0143">Chaperone</keyword>
<evidence type="ECO:0000256" key="4">
    <source>
        <dbReference type="ARBA" id="ARBA00023186"/>
    </source>
</evidence>
<keyword evidence="8" id="KW-1185">Reference proteome</keyword>
<evidence type="ECO:0000256" key="6">
    <source>
        <dbReference type="SAM" id="MobiDB-lite"/>
    </source>
</evidence>
<protein>
    <submittedName>
        <fullName evidence="9">DnaJ homolog subfamily C member 5-like isoform X2</fullName>
    </submittedName>
</protein>
<feature type="region of interest" description="Disordered" evidence="6">
    <location>
        <begin position="156"/>
        <end position="190"/>
    </location>
</feature>
<evidence type="ECO:0000256" key="5">
    <source>
        <dbReference type="ARBA" id="ARBA00023288"/>
    </source>
</evidence>
<evidence type="ECO:0000313" key="8">
    <source>
        <dbReference type="Proteomes" id="UP001318040"/>
    </source>
</evidence>
<evidence type="ECO:0000313" key="9">
    <source>
        <dbReference type="RefSeq" id="XP_032825820.1"/>
    </source>
</evidence>
<evidence type="ECO:0000256" key="3">
    <source>
        <dbReference type="ARBA" id="ARBA00023139"/>
    </source>
</evidence>
<keyword evidence="2" id="KW-0472">Membrane</keyword>
<dbReference type="SUPFAM" id="SSF46565">
    <property type="entry name" value="Chaperone J-domain"/>
    <property type="match status" value="1"/>
</dbReference>
<dbReference type="PANTHER" id="PTHR44027:SF7">
    <property type="entry name" value="DNAJ HOMOLOG SUBFAMILY C MEMBER 5 HOMOLOG"/>
    <property type="match status" value="1"/>
</dbReference>
<dbReference type="RefSeq" id="XP_032825820.1">
    <property type="nucleotide sequence ID" value="XM_032969929.1"/>
</dbReference>
<name>A0AAJ7TXA4_PETMA</name>
<keyword evidence="5" id="KW-0449">Lipoprotein</keyword>
<accession>A0AAJ7TXA4</accession>
<comment type="subcellular location">
    <subcellularLocation>
        <location evidence="1">Membrane</location>
        <topology evidence="1">Lipid-anchor</topology>
    </subcellularLocation>
</comment>
<dbReference type="Proteomes" id="UP001318040">
    <property type="component" value="Chromosome 43"/>
</dbReference>
<keyword evidence="3" id="KW-0564">Palmitate</keyword>
<dbReference type="InterPro" id="IPR051434">
    <property type="entry name" value="DnaJ_C_subfamily_member5"/>
</dbReference>
<evidence type="ECO:0000256" key="1">
    <source>
        <dbReference type="ARBA" id="ARBA00004635"/>
    </source>
</evidence>
<reference evidence="9" key="1">
    <citation type="submission" date="2025-08" db="UniProtKB">
        <authorList>
            <consortium name="RefSeq"/>
        </authorList>
    </citation>
    <scope>IDENTIFICATION</scope>
    <source>
        <tissue evidence="9">Sperm</tissue>
    </source>
</reference>
<feature type="domain" description="J" evidence="7">
    <location>
        <begin position="24"/>
        <end position="89"/>
    </location>
</feature>
<dbReference type="PROSITE" id="PS50076">
    <property type="entry name" value="DNAJ_2"/>
    <property type="match status" value="1"/>
</dbReference>
<proteinExistence type="predicted"/>
<dbReference type="AlphaFoldDB" id="A0AAJ7TXA4"/>
<evidence type="ECO:0000256" key="2">
    <source>
        <dbReference type="ARBA" id="ARBA00023136"/>
    </source>
</evidence>
<feature type="compositionally biased region" description="Pro residues" evidence="6">
    <location>
        <begin position="180"/>
        <end position="190"/>
    </location>
</feature>
<dbReference type="GeneID" id="116951390"/>
<organism evidence="8 9">
    <name type="scientific">Petromyzon marinus</name>
    <name type="common">Sea lamprey</name>
    <dbReference type="NCBI Taxonomy" id="7757"/>
    <lineage>
        <taxon>Eukaryota</taxon>
        <taxon>Metazoa</taxon>
        <taxon>Chordata</taxon>
        <taxon>Craniata</taxon>
        <taxon>Vertebrata</taxon>
        <taxon>Cyclostomata</taxon>
        <taxon>Hyperoartia</taxon>
        <taxon>Petromyzontiformes</taxon>
        <taxon>Petromyzontidae</taxon>
        <taxon>Petromyzon</taxon>
    </lineage>
</organism>
<dbReference type="PRINTS" id="PR00625">
    <property type="entry name" value="JDOMAIN"/>
</dbReference>
<dbReference type="GO" id="GO:0016020">
    <property type="term" value="C:membrane"/>
    <property type="evidence" value="ECO:0007669"/>
    <property type="project" value="UniProtKB-SubCell"/>
</dbReference>
<dbReference type="CDD" id="cd06257">
    <property type="entry name" value="DnaJ"/>
    <property type="match status" value="1"/>
</dbReference>
<dbReference type="FunFam" id="1.10.287.110:FF:000017">
    <property type="entry name" value="dnaJ homolog subfamily C member 5"/>
    <property type="match status" value="1"/>
</dbReference>